<name>A0AA88GCU0_NAELO</name>
<dbReference type="AlphaFoldDB" id="A0AA88GCU0"/>
<dbReference type="PANTHER" id="PTHR13232:SF10">
    <property type="entry name" value="NAD(P)H-HYDRATE EPIMERASE"/>
    <property type="match status" value="1"/>
</dbReference>
<dbReference type="Proteomes" id="UP000816034">
    <property type="component" value="Unassembled WGS sequence"/>
</dbReference>
<evidence type="ECO:0000256" key="4">
    <source>
        <dbReference type="ARBA" id="ARBA00022723"/>
    </source>
</evidence>
<dbReference type="GO" id="GO:0005739">
    <property type="term" value="C:mitochondrion"/>
    <property type="evidence" value="ECO:0007669"/>
    <property type="project" value="TreeGrafter"/>
</dbReference>
<dbReference type="GeneID" id="68105306"/>
<comment type="catalytic activity">
    <reaction evidence="2 10">
        <text>(6R)-NADPHX = (6S)-NADPHX</text>
        <dbReference type="Rhea" id="RHEA:32227"/>
        <dbReference type="ChEBI" id="CHEBI:64076"/>
        <dbReference type="ChEBI" id="CHEBI:64077"/>
        <dbReference type="EC" id="5.1.99.6"/>
    </reaction>
</comment>
<comment type="caution">
    <text evidence="12">The sequence shown here is derived from an EMBL/GenBank/DDBJ whole genome shotgun (WGS) entry which is preliminary data.</text>
</comment>
<evidence type="ECO:0000313" key="13">
    <source>
        <dbReference type="Proteomes" id="UP000816034"/>
    </source>
</evidence>
<dbReference type="PANTHER" id="PTHR13232">
    <property type="entry name" value="NAD(P)H-HYDRATE EPIMERASE"/>
    <property type="match status" value="1"/>
</dbReference>
<keyword evidence="6" id="KW-0521">NADP</keyword>
<evidence type="ECO:0000256" key="1">
    <source>
        <dbReference type="ARBA" id="ARBA00000013"/>
    </source>
</evidence>
<organism evidence="12 13">
    <name type="scientific">Naegleria lovaniensis</name>
    <name type="common">Amoeba</name>
    <dbReference type="NCBI Taxonomy" id="51637"/>
    <lineage>
        <taxon>Eukaryota</taxon>
        <taxon>Discoba</taxon>
        <taxon>Heterolobosea</taxon>
        <taxon>Tetramitia</taxon>
        <taxon>Eutetramitia</taxon>
        <taxon>Vahlkampfiidae</taxon>
        <taxon>Naegleria</taxon>
    </lineage>
</organism>
<comment type="similarity">
    <text evidence="10">Belongs to the NnrE/AIBP family.</text>
</comment>
<feature type="binding site" evidence="10">
    <location>
        <position position="194"/>
    </location>
    <ligand>
        <name>(6S)-NADPHX</name>
        <dbReference type="ChEBI" id="CHEBI:64076"/>
    </ligand>
</feature>
<evidence type="ECO:0000259" key="11">
    <source>
        <dbReference type="PROSITE" id="PS51385"/>
    </source>
</evidence>
<dbReference type="GO" id="GO:0052856">
    <property type="term" value="F:NAD(P)HX epimerase activity"/>
    <property type="evidence" value="ECO:0007669"/>
    <property type="project" value="UniProtKB-UniRule"/>
</dbReference>
<evidence type="ECO:0000256" key="10">
    <source>
        <dbReference type="HAMAP-Rule" id="MF_03159"/>
    </source>
</evidence>
<feature type="binding site" evidence="10">
    <location>
        <position position="216"/>
    </location>
    <ligand>
        <name>(6S)-NADPHX</name>
        <dbReference type="ChEBI" id="CHEBI:64076"/>
    </ligand>
</feature>
<accession>A0AA88GCU0</accession>
<reference evidence="12 13" key="1">
    <citation type="journal article" date="2018" name="BMC Genomics">
        <title>The genome of Naegleria lovaniensis, the basis for a comparative approach to unravel pathogenicity factors of the human pathogenic amoeba N. fowleri.</title>
        <authorList>
            <person name="Liechti N."/>
            <person name="Schurch N."/>
            <person name="Bruggmann R."/>
            <person name="Wittwer M."/>
        </authorList>
    </citation>
    <scope>NUCLEOTIDE SEQUENCE [LARGE SCALE GENOMIC DNA]</scope>
    <source>
        <strain evidence="12 13">ATCC 30569</strain>
    </source>
</reference>
<dbReference type="RefSeq" id="XP_044542294.1">
    <property type="nucleotide sequence ID" value="XM_044688664.1"/>
</dbReference>
<evidence type="ECO:0000256" key="9">
    <source>
        <dbReference type="ARBA" id="ARBA00023235"/>
    </source>
</evidence>
<proteinExistence type="inferred from homology"/>
<keyword evidence="4 10" id="KW-0479">Metal-binding</keyword>
<dbReference type="EC" id="5.1.99.6" evidence="3 10"/>
<evidence type="ECO:0000256" key="7">
    <source>
        <dbReference type="ARBA" id="ARBA00022958"/>
    </source>
</evidence>
<keyword evidence="5 10" id="KW-0547">Nucleotide-binding</keyword>
<gene>
    <name evidence="12" type="ORF">C9374_012852</name>
</gene>
<comment type="cofactor">
    <cofactor evidence="10">
        <name>K(+)</name>
        <dbReference type="ChEBI" id="CHEBI:29103"/>
    </cofactor>
    <text evidence="10">Binds 1 potassium ion per subunit.</text>
</comment>
<evidence type="ECO:0000256" key="2">
    <source>
        <dbReference type="ARBA" id="ARBA00000909"/>
    </source>
</evidence>
<dbReference type="GO" id="GO:0046872">
    <property type="term" value="F:metal ion binding"/>
    <property type="evidence" value="ECO:0007669"/>
    <property type="project" value="UniProtKB-KW"/>
</dbReference>
<sequence>MKKIIAFQKKKNLITARLFQLSRKYSFSLNTRVDLNLGMKEMSLKKQFLTSEEAIKIDQLLMDKNVHGFSIDQLMEMAGMSVAHACFDYAPPNDASNNSCLIVCGPGNNGGDGLVAARHLKHFGYSPVILYPKETTNELYLRLLTQCKQLEIPIFKSIQELLEHYSHTFENFKFILDGIFGFSFSAKSGIREPYKQIIETLNEKAKQQKVPMICIDIPSGWDVNNSNVEENLQNGGLYCDVLISLTAPKLCAQYFKGVHYVGGRFIPPSLQTELNLQLPQYQGTDIIAKIHY</sequence>
<keyword evidence="7 10" id="KW-0630">Potassium</keyword>
<dbReference type="SUPFAM" id="SSF64153">
    <property type="entry name" value="YjeF N-terminal domain-like"/>
    <property type="match status" value="1"/>
</dbReference>
<dbReference type="EMBL" id="PYSW02000060">
    <property type="protein sequence ID" value="KAG2373120.1"/>
    <property type="molecule type" value="Genomic_DNA"/>
</dbReference>
<dbReference type="HAMAP" id="MF_01966">
    <property type="entry name" value="NADHX_epimerase"/>
    <property type="match status" value="1"/>
</dbReference>
<feature type="binding site" evidence="10">
    <location>
        <position position="109"/>
    </location>
    <ligand>
        <name>K(+)</name>
        <dbReference type="ChEBI" id="CHEBI:29103"/>
    </ligand>
</feature>
<dbReference type="Pfam" id="PF03853">
    <property type="entry name" value="YjeF_N"/>
    <property type="match status" value="1"/>
</dbReference>
<evidence type="ECO:0000256" key="6">
    <source>
        <dbReference type="ARBA" id="ARBA00022857"/>
    </source>
</evidence>
<feature type="binding site" evidence="10">
    <location>
        <begin position="108"/>
        <end position="112"/>
    </location>
    <ligand>
        <name>(6S)-NADPHX</name>
        <dbReference type="ChEBI" id="CHEBI:64076"/>
    </ligand>
</feature>
<feature type="binding site" evidence="10">
    <location>
        <position position="219"/>
    </location>
    <ligand>
        <name>K(+)</name>
        <dbReference type="ChEBI" id="CHEBI:29103"/>
    </ligand>
</feature>
<evidence type="ECO:0000256" key="3">
    <source>
        <dbReference type="ARBA" id="ARBA00012228"/>
    </source>
</evidence>
<keyword evidence="9 10" id="KW-0413">Isomerase</keyword>
<comment type="function">
    <text evidence="10">Catalyzes the epimerization of the S- and R-forms of NAD(P)HX, a damaged form of NAD(P)H that is a result of enzymatic or heat-dependent hydration. This is a prerequisite for the S-specific NAD(P)H-hydrate dehydratase to allow the repair of both epimers of NAD(P)HX.</text>
</comment>
<dbReference type="InterPro" id="IPR004443">
    <property type="entry name" value="YjeF_N_dom"/>
</dbReference>
<comment type="catalytic activity">
    <reaction evidence="1 10">
        <text>(6R)-NADHX = (6S)-NADHX</text>
        <dbReference type="Rhea" id="RHEA:32215"/>
        <dbReference type="ChEBI" id="CHEBI:64074"/>
        <dbReference type="ChEBI" id="CHEBI:64075"/>
        <dbReference type="EC" id="5.1.99.6"/>
    </reaction>
</comment>
<dbReference type="GO" id="GO:0000166">
    <property type="term" value="F:nucleotide binding"/>
    <property type="evidence" value="ECO:0007669"/>
    <property type="project" value="UniProtKB-KW"/>
</dbReference>
<dbReference type="InterPro" id="IPR036652">
    <property type="entry name" value="YjeF_N_dom_sf"/>
</dbReference>
<dbReference type="Gene3D" id="3.40.50.10260">
    <property type="entry name" value="YjeF N-terminal domain"/>
    <property type="match status" value="1"/>
</dbReference>
<feature type="binding site" evidence="10">
    <location>
        <position position="177"/>
    </location>
    <ligand>
        <name>K(+)</name>
        <dbReference type="ChEBI" id="CHEBI:29103"/>
    </ligand>
</feature>
<keyword evidence="8 10" id="KW-0520">NAD</keyword>
<dbReference type="NCBIfam" id="TIGR00197">
    <property type="entry name" value="yjeF_nterm"/>
    <property type="match status" value="1"/>
</dbReference>
<dbReference type="InterPro" id="IPR032976">
    <property type="entry name" value="YJEFN_prot_NAXE-like"/>
</dbReference>
<keyword evidence="13" id="KW-1185">Reference proteome</keyword>
<comment type="caution">
    <text evidence="10">Lacks conserved residue(s) required for the propagation of feature annotation.</text>
</comment>
<dbReference type="PROSITE" id="PS51385">
    <property type="entry name" value="YJEF_N"/>
    <property type="match status" value="1"/>
</dbReference>
<evidence type="ECO:0000256" key="5">
    <source>
        <dbReference type="ARBA" id="ARBA00022741"/>
    </source>
</evidence>
<evidence type="ECO:0000313" key="12">
    <source>
        <dbReference type="EMBL" id="KAG2373120.1"/>
    </source>
</evidence>
<evidence type="ECO:0000256" key="8">
    <source>
        <dbReference type="ARBA" id="ARBA00023027"/>
    </source>
</evidence>
<feature type="domain" description="YjeF N-terminal" evidence="11">
    <location>
        <begin position="54"/>
        <end position="278"/>
    </location>
</feature>
<protein>
    <recommendedName>
        <fullName evidence="3 10">NAD(P)H-hydrate epimerase</fullName>
        <ecNumber evidence="3 10">5.1.99.6</ecNumber>
    </recommendedName>
    <alternativeName>
        <fullName evidence="10">NAD(P)HX epimerase</fullName>
    </alternativeName>
</protein>